<dbReference type="GO" id="GO:0006004">
    <property type="term" value="P:fucose metabolic process"/>
    <property type="evidence" value="ECO:0007669"/>
    <property type="project" value="UniProtKB-KW"/>
</dbReference>
<evidence type="ECO:0000256" key="4">
    <source>
        <dbReference type="SAM" id="MobiDB-lite"/>
    </source>
</evidence>
<organism evidence="5 6">
    <name type="scientific">Triparma strigata</name>
    <dbReference type="NCBI Taxonomy" id="1606541"/>
    <lineage>
        <taxon>Eukaryota</taxon>
        <taxon>Sar</taxon>
        <taxon>Stramenopiles</taxon>
        <taxon>Ochrophyta</taxon>
        <taxon>Bolidophyceae</taxon>
        <taxon>Parmales</taxon>
        <taxon>Triparmaceae</taxon>
        <taxon>Triparma</taxon>
    </lineage>
</organism>
<evidence type="ECO:0000256" key="2">
    <source>
        <dbReference type="ARBA" id="ARBA00023253"/>
    </source>
</evidence>
<dbReference type="OrthoDB" id="5954868at2759"/>
<accession>A0A9W7A879</accession>
<proteinExistence type="predicted"/>
<name>A0A9W7A879_9STRA</name>
<dbReference type="Proteomes" id="UP001165085">
    <property type="component" value="Unassembled WGS sequence"/>
</dbReference>
<dbReference type="Gene3D" id="3.40.50.11350">
    <property type="match status" value="1"/>
</dbReference>
<dbReference type="PANTHER" id="PTHR31389:SF4">
    <property type="entry name" value="LD39211P"/>
    <property type="match status" value="1"/>
</dbReference>
<evidence type="ECO:0008006" key="7">
    <source>
        <dbReference type="Google" id="ProtNLM"/>
    </source>
</evidence>
<reference evidence="6" key="1">
    <citation type="journal article" date="2023" name="Commun. Biol.">
        <title>Genome analysis of Parmales, the sister group of diatoms, reveals the evolutionary specialization of diatoms from phago-mixotrophs to photoautotrophs.</title>
        <authorList>
            <person name="Ban H."/>
            <person name="Sato S."/>
            <person name="Yoshikawa S."/>
            <person name="Yamada K."/>
            <person name="Nakamura Y."/>
            <person name="Ichinomiya M."/>
            <person name="Sato N."/>
            <person name="Blanc-Mathieu R."/>
            <person name="Endo H."/>
            <person name="Kuwata A."/>
            <person name="Ogata H."/>
        </authorList>
    </citation>
    <scope>NUCLEOTIDE SEQUENCE [LARGE SCALE GENOMIC DNA]</scope>
    <source>
        <strain evidence="6">NIES 3701</strain>
    </source>
</reference>
<dbReference type="AlphaFoldDB" id="A0A9W7A879"/>
<dbReference type="InterPro" id="IPR019378">
    <property type="entry name" value="GDP-Fuc_O-FucTrfase"/>
</dbReference>
<keyword evidence="3" id="KW-0119">Carbohydrate metabolism</keyword>
<comment type="caution">
    <text evidence="5">The sequence shown here is derived from an EMBL/GenBank/DDBJ whole genome shotgun (WGS) entry which is preliminary data.</text>
</comment>
<evidence type="ECO:0000313" key="6">
    <source>
        <dbReference type="Proteomes" id="UP001165085"/>
    </source>
</evidence>
<keyword evidence="1" id="KW-0808">Transferase</keyword>
<dbReference type="EMBL" id="BRXY01000117">
    <property type="protein sequence ID" value="GMH67379.1"/>
    <property type="molecule type" value="Genomic_DNA"/>
</dbReference>
<dbReference type="GO" id="GO:0016740">
    <property type="term" value="F:transferase activity"/>
    <property type="evidence" value="ECO:0007669"/>
    <property type="project" value="UniProtKB-KW"/>
</dbReference>
<protein>
    <recommendedName>
        <fullName evidence="7">O-fucosyltransferase family protein</fullName>
    </recommendedName>
</protein>
<evidence type="ECO:0000313" key="5">
    <source>
        <dbReference type="EMBL" id="GMH67379.1"/>
    </source>
</evidence>
<dbReference type="Pfam" id="PF10250">
    <property type="entry name" value="O-FucT"/>
    <property type="match status" value="1"/>
</dbReference>
<dbReference type="CDD" id="cd11296">
    <property type="entry name" value="O-FucT_like"/>
    <property type="match status" value="1"/>
</dbReference>
<keyword evidence="2" id="KW-0294">Fucose metabolism</keyword>
<feature type="region of interest" description="Disordered" evidence="4">
    <location>
        <begin position="725"/>
        <end position="748"/>
    </location>
</feature>
<dbReference type="PANTHER" id="PTHR31389">
    <property type="entry name" value="LD39211P"/>
    <property type="match status" value="1"/>
</dbReference>
<keyword evidence="6" id="KW-1185">Reference proteome</keyword>
<sequence length="748" mass="84043">MAISRRKIFSLSILILISWTLVRLNFTVKLPPPGPATTSSLPPPPPTPQLTKHLMNQGFFADQQSPPAAPVIVDVEKKPPAAPADEKKTLRYLSCYFMYGPNNQLMQLRECLTLSMRLKRILILPDSLCSHVEDNDSSDYVPLSSLVDVEALTSSGYAVTIPDANKKLPHTKSPILLRVGSTPNEKYDQHNVEQYSHSNFAPRCCNNVYPSKSKGKQDLKQFLVAAAKYEESSLLSVWSFRSIAASKEAISLISFPQDVVFKASSVISKLFPTPFVSIHIRREKSQISQCSEARVKSPKREVYCPTYYKAVPTYDLFRALQNIMAEYSLEHLYIASAVPSKFPVFDGEVEFLTKAIPSSFSSVDIKEITPSLNVSILSGSDLSAIEQEICTLSDVFVQSKGSTWVSKQQVKNDMTHLKIMLALLPFSRPTQKVKHSRCQQREKVIDASDEKWWRKGYKSVVSGSCKSQNDQKDVLVLVTATSQNHFEEFRNLVDSAFKKVNSGKIKLIVYDLGDLTDNQRDEIRNYCSRVELRIFDWSLMPSQLNRVLKGCAWKPLILQEVLAEIPFFLYVDASIRFKGTAQSKKDWRKVAGHGETYGSGIGVRKTAGTVREYTHRDTFSLLGFSPLIDWFTDKKMMAAGLLAIDCRVNDEVLALVDEWVHGVTTPAIFSPTGASGVGCEVRKDGGNYLCHRYDQSVLNILLYARYSSNGIKKIKGKDSFDKSQAWEKMTDTKREDKRAKSPVVKCLQ</sequence>
<evidence type="ECO:0000256" key="1">
    <source>
        <dbReference type="ARBA" id="ARBA00022679"/>
    </source>
</evidence>
<feature type="compositionally biased region" description="Basic and acidic residues" evidence="4">
    <location>
        <begin position="725"/>
        <end position="739"/>
    </location>
</feature>
<gene>
    <name evidence="5" type="ORF">TrST_g2055</name>
</gene>
<evidence type="ECO:0000256" key="3">
    <source>
        <dbReference type="ARBA" id="ARBA00023277"/>
    </source>
</evidence>
<dbReference type="Pfam" id="PF07801">
    <property type="entry name" value="DUF1647"/>
    <property type="match status" value="1"/>
</dbReference>
<dbReference type="InterPro" id="IPR012444">
    <property type="entry name" value="DUF1647"/>
</dbReference>